<dbReference type="Pfam" id="PF00106">
    <property type="entry name" value="adh_short"/>
    <property type="match status" value="1"/>
</dbReference>
<dbReference type="PRINTS" id="PR00081">
    <property type="entry name" value="GDHRDH"/>
</dbReference>
<gene>
    <name evidence="4" type="ORF">HLPCO_001749</name>
</gene>
<reference evidence="4 5" key="1">
    <citation type="journal article" date="2011" name="J. Bacteriol.">
        <title>Genome sequence of Haloplasma contractile, an unusual contractile bacterium from a deep-sea anoxic brine lake.</title>
        <authorList>
            <person name="Antunes A."/>
            <person name="Alam I."/>
            <person name="El Dorry H."/>
            <person name="Siam R."/>
            <person name="Robertson A."/>
            <person name="Bajic V.B."/>
            <person name="Stingl U."/>
        </authorList>
    </citation>
    <scope>NUCLEOTIDE SEQUENCE [LARGE SCALE GENOMIC DNA]</scope>
    <source>
        <strain evidence="4 5">SSD-17B</strain>
    </source>
</reference>
<dbReference type="CDD" id="cd05233">
    <property type="entry name" value="SDR_c"/>
    <property type="match status" value="1"/>
</dbReference>
<dbReference type="EC" id="1.1.1.100" evidence="4"/>
<proteinExistence type="inferred from homology"/>
<evidence type="ECO:0000256" key="2">
    <source>
        <dbReference type="ARBA" id="ARBA00023002"/>
    </source>
</evidence>
<organism evidence="4 5">
    <name type="scientific">Haloplasma contractile SSD-17B</name>
    <dbReference type="NCBI Taxonomy" id="1033810"/>
    <lineage>
        <taxon>Bacteria</taxon>
        <taxon>Bacillati</taxon>
        <taxon>Mycoplasmatota</taxon>
        <taxon>Mollicutes</taxon>
        <taxon>Haloplasmatales</taxon>
        <taxon>Haloplasmataceae</taxon>
        <taxon>Haloplasma</taxon>
    </lineage>
</organism>
<comment type="caution">
    <text evidence="4">The sequence shown here is derived from an EMBL/GenBank/DDBJ whole genome shotgun (WGS) entry which is preliminary data.</text>
</comment>
<dbReference type="InterPro" id="IPR002347">
    <property type="entry name" value="SDR_fam"/>
</dbReference>
<sequence>MKKTVLITGASSGFGYEFVKLFARDGFNLILIARSLARLEAIKKEFPEVNITVIKKDLIKPDAVKNLFDEINEKELTVDVLVNNAGFGLHGKFDQLDVEQQLGMIDLNIRALTELTHYALQGMKERNEGKILNVASMAAFQPGPSMAVYFASKSYVLSFTEALYEELRGTKLTLSTLCPGAAKTNFGSVAGVSETKMFKGAMDASRVAKQGYKGLMNGKRVIIPGKSNKLSAIASKLLPRSVTTKVVNSITNKK</sequence>
<reference evidence="4 5" key="2">
    <citation type="journal article" date="2013" name="PLoS ONE">
        <title>INDIGO - INtegrated Data Warehouse of MIcrobial GenOmes with Examples from the Red Sea Extremophiles.</title>
        <authorList>
            <person name="Alam I."/>
            <person name="Antunes A."/>
            <person name="Kamau A.A."/>
            <person name="Ba Alawi W."/>
            <person name="Kalkatawi M."/>
            <person name="Stingl U."/>
            <person name="Bajic V.B."/>
        </authorList>
    </citation>
    <scope>NUCLEOTIDE SEQUENCE [LARGE SCALE GENOMIC DNA]</scope>
    <source>
        <strain evidence="4 5">SSD-17B</strain>
    </source>
</reference>
<evidence type="ECO:0000313" key="4">
    <source>
        <dbReference type="EMBL" id="ERJ12222.1"/>
    </source>
</evidence>
<dbReference type="AlphaFoldDB" id="F7Q1W7"/>
<dbReference type="EMBL" id="AFNU02000005">
    <property type="protein sequence ID" value="ERJ12222.1"/>
    <property type="molecule type" value="Genomic_DNA"/>
</dbReference>
<dbReference type="PANTHER" id="PTHR42901:SF1">
    <property type="entry name" value="ALCOHOL DEHYDROGENASE"/>
    <property type="match status" value="1"/>
</dbReference>
<evidence type="ECO:0000256" key="1">
    <source>
        <dbReference type="ARBA" id="ARBA00006484"/>
    </source>
</evidence>
<dbReference type="RefSeq" id="WP_008825226.1">
    <property type="nucleotide sequence ID" value="NZ_AFNU02000005.1"/>
</dbReference>
<dbReference type="OrthoDB" id="9808814at2"/>
<dbReference type="PRINTS" id="PR00080">
    <property type="entry name" value="SDRFAMILY"/>
</dbReference>
<dbReference type="GO" id="GO:0004316">
    <property type="term" value="F:3-oxoacyl-[acyl-carrier-protein] reductase (NADPH) activity"/>
    <property type="evidence" value="ECO:0007669"/>
    <property type="project" value="UniProtKB-EC"/>
</dbReference>
<dbReference type="Proteomes" id="UP000005707">
    <property type="component" value="Unassembled WGS sequence"/>
</dbReference>
<dbReference type="InterPro" id="IPR036291">
    <property type="entry name" value="NAD(P)-bd_dom_sf"/>
</dbReference>
<evidence type="ECO:0000313" key="5">
    <source>
        <dbReference type="Proteomes" id="UP000005707"/>
    </source>
</evidence>
<dbReference type="PIRSF" id="PIRSF000126">
    <property type="entry name" value="11-beta-HSD1"/>
    <property type="match status" value="1"/>
</dbReference>
<dbReference type="eggNOG" id="COG0300">
    <property type="taxonomic scope" value="Bacteria"/>
</dbReference>
<dbReference type="InParanoid" id="F7Q1W7"/>
<dbReference type="SUPFAM" id="SSF51735">
    <property type="entry name" value="NAD(P)-binding Rossmann-fold domains"/>
    <property type="match status" value="1"/>
</dbReference>
<evidence type="ECO:0000256" key="3">
    <source>
        <dbReference type="RuleBase" id="RU000363"/>
    </source>
</evidence>
<dbReference type="Gene3D" id="3.40.50.720">
    <property type="entry name" value="NAD(P)-binding Rossmann-like Domain"/>
    <property type="match status" value="1"/>
</dbReference>
<dbReference type="PANTHER" id="PTHR42901">
    <property type="entry name" value="ALCOHOL DEHYDROGENASE"/>
    <property type="match status" value="1"/>
</dbReference>
<keyword evidence="5" id="KW-1185">Reference proteome</keyword>
<dbReference type="STRING" id="1033810.HLPCO_001749"/>
<accession>F7Q1W7</accession>
<comment type="similarity">
    <text evidence="1 3">Belongs to the short-chain dehydrogenases/reductases (SDR) family.</text>
</comment>
<name>F7Q1W7_9MOLU</name>
<protein>
    <submittedName>
        <fullName evidence="4">3-oxoacyl-acyl-carrier protein reductase</fullName>
        <ecNumber evidence="4">1.1.1.100</ecNumber>
    </submittedName>
</protein>
<keyword evidence="2 4" id="KW-0560">Oxidoreductase</keyword>